<accession>A0A5B7YCB8</accession>
<dbReference type="Gene3D" id="3.40.630.30">
    <property type="match status" value="1"/>
</dbReference>
<evidence type="ECO:0000313" key="2">
    <source>
        <dbReference type="EMBL" id="QCZ92903.1"/>
    </source>
</evidence>
<organism evidence="2 3">
    <name type="scientific">Salinimonas iocasae</name>
    <dbReference type="NCBI Taxonomy" id="2572577"/>
    <lineage>
        <taxon>Bacteria</taxon>
        <taxon>Pseudomonadati</taxon>
        <taxon>Pseudomonadota</taxon>
        <taxon>Gammaproteobacteria</taxon>
        <taxon>Alteromonadales</taxon>
        <taxon>Alteromonadaceae</taxon>
        <taxon>Alteromonas/Salinimonas group</taxon>
        <taxon>Salinimonas</taxon>
    </lineage>
</organism>
<evidence type="ECO:0000313" key="3">
    <source>
        <dbReference type="Proteomes" id="UP000304912"/>
    </source>
</evidence>
<proteinExistence type="predicted"/>
<dbReference type="SUPFAM" id="SSF55729">
    <property type="entry name" value="Acyl-CoA N-acyltransferases (Nat)"/>
    <property type="match status" value="1"/>
</dbReference>
<keyword evidence="2" id="KW-0808">Transferase</keyword>
<dbReference type="AlphaFoldDB" id="A0A5B7YCB8"/>
<reference evidence="2 3" key="1">
    <citation type="submission" date="2019-04" db="EMBL/GenBank/DDBJ databases">
        <title>Salinimonas iocasae sp. nov., a halophilic bacterium isolated from the outer tube casing of tubeworms in Okinawa Trough.</title>
        <authorList>
            <person name="Zhang H."/>
            <person name="Wang H."/>
            <person name="Li C."/>
        </authorList>
    </citation>
    <scope>NUCLEOTIDE SEQUENCE [LARGE SCALE GENOMIC DNA]</scope>
    <source>
        <strain evidence="2 3">KX18D6</strain>
    </source>
</reference>
<dbReference type="OrthoDB" id="4349922at2"/>
<keyword evidence="3" id="KW-1185">Reference proteome</keyword>
<name>A0A5B7YCB8_9ALTE</name>
<dbReference type="KEGG" id="salk:FBQ74_05110"/>
<dbReference type="RefSeq" id="WP_139755652.1">
    <property type="nucleotide sequence ID" value="NZ_CP039852.1"/>
</dbReference>
<sequence length="336" mass="38372">MEARLDIGESGLTALKPQWQELEERLNPSVFIRYKWCEAQVALGNEPVLLSVWHEEQCVAILPLAQRRLSAKASVSVLTHLCQHFTDYQALLADTEDPDQLNSVFRLMLDKLASSAFRKHSLYFPYPDNTLSNLLKAQSGCQPCQSWTHTQFRSLGAPIKAKVAREARRRLRKLKETGDITVNINAAFSREIISQILDMSAQRHGENALTRSANRQTILSLLDALERHVHLSYITKDGKLIAAHLGFTHASTLLYFVPVTDEDERRFSPGIILLHEVIQQLGDQGLDVIDYLRGEEDYKQDWGNVHEPRHGLLLPTRFGLNLKQRLMTHIWLKRNP</sequence>
<protein>
    <submittedName>
        <fullName evidence="2">GNAT family N-acetyltransferase</fullName>
    </submittedName>
</protein>
<feature type="domain" description="BioF2-like acetyltransferase" evidence="1">
    <location>
        <begin position="162"/>
        <end position="300"/>
    </location>
</feature>
<dbReference type="Proteomes" id="UP000304912">
    <property type="component" value="Chromosome"/>
</dbReference>
<dbReference type="GO" id="GO:0016740">
    <property type="term" value="F:transferase activity"/>
    <property type="evidence" value="ECO:0007669"/>
    <property type="project" value="UniProtKB-KW"/>
</dbReference>
<evidence type="ECO:0000259" key="1">
    <source>
        <dbReference type="Pfam" id="PF13480"/>
    </source>
</evidence>
<dbReference type="EMBL" id="CP039852">
    <property type="protein sequence ID" value="QCZ92903.1"/>
    <property type="molecule type" value="Genomic_DNA"/>
</dbReference>
<gene>
    <name evidence="2" type="ORF">FBQ74_05110</name>
</gene>
<dbReference type="InterPro" id="IPR016181">
    <property type="entry name" value="Acyl_CoA_acyltransferase"/>
</dbReference>
<dbReference type="Pfam" id="PF13480">
    <property type="entry name" value="Acetyltransf_6"/>
    <property type="match status" value="1"/>
</dbReference>
<dbReference type="InterPro" id="IPR038740">
    <property type="entry name" value="BioF2-like_GNAT_dom"/>
</dbReference>